<dbReference type="InterPro" id="IPR011335">
    <property type="entry name" value="Restrct_endonuc-II-like"/>
</dbReference>
<dbReference type="InterPro" id="IPR011604">
    <property type="entry name" value="PDDEXK-like_dom_sf"/>
</dbReference>
<dbReference type="Proteomes" id="UP000045175">
    <property type="component" value="Unassembled WGS sequence"/>
</dbReference>
<dbReference type="Proteomes" id="UP000041394">
    <property type="component" value="Unassembled WGS sequence"/>
</dbReference>
<feature type="domain" description="PD-(D/E)XK endonuclease-like" evidence="1">
    <location>
        <begin position="521"/>
        <end position="758"/>
    </location>
</feature>
<dbReference type="Pfam" id="PF12705">
    <property type="entry name" value="PDDEXK_1"/>
    <property type="match status" value="1"/>
</dbReference>
<dbReference type="RefSeq" id="WP_053940571.1">
    <property type="nucleotide sequence ID" value="NZ_CDMH01000001.1"/>
</dbReference>
<gene>
    <name evidence="2" type="ORF">HAL011_09160</name>
    <name evidence="3" type="ORF">HAL013_00140</name>
    <name evidence="4" type="ORF">HAL09_01080</name>
</gene>
<accession>A0A0K2X479</accession>
<dbReference type="AlphaFoldDB" id="A0A0K2X479"/>
<dbReference type="SUPFAM" id="SSF52980">
    <property type="entry name" value="Restriction endonuclease-like"/>
    <property type="match status" value="1"/>
</dbReference>
<evidence type="ECO:0000313" key="2">
    <source>
        <dbReference type="EMBL" id="CRF41132.1"/>
    </source>
</evidence>
<dbReference type="OrthoDB" id="9766257at2"/>
<dbReference type="Proteomes" id="UP000038622">
    <property type="component" value="Unassembled WGS sequence"/>
</dbReference>
<evidence type="ECO:0000313" key="3">
    <source>
        <dbReference type="EMBL" id="CRF41872.1"/>
    </source>
</evidence>
<dbReference type="InterPro" id="IPR038726">
    <property type="entry name" value="PDDEXK_AddAB-type"/>
</dbReference>
<proteinExistence type="predicted"/>
<reference evidence="5" key="3">
    <citation type="submission" date="2014-12" db="EMBL/GenBank/DDBJ databases">
        <authorList>
            <person name="Smet A."/>
        </authorList>
    </citation>
    <scope>NUCLEOTIDE SEQUENCE [LARGE SCALE GENOMIC DNA]</scope>
</reference>
<reference evidence="2" key="1">
    <citation type="submission" date="2014-12" db="EMBL/GenBank/DDBJ databases">
        <title>Whole genome sequences of four Staphylococcus schleiferi canine isolates.</title>
        <authorList>
            <person name="Misic A.M."/>
            <person name="Cain C."/>
            <person name="Morris D.O."/>
            <person name="Rankin S."/>
            <person name="Beiting D."/>
        </authorList>
    </citation>
    <scope>NUCLEOTIDE SEQUENCE</scope>
    <source>
        <strain evidence="2">ASB11</strain>
        <strain evidence="3">ASB13</strain>
        <strain evidence="4">ASB9</strain>
    </source>
</reference>
<dbReference type="EMBL" id="CDMN01000004">
    <property type="protein sequence ID" value="CRF43564.1"/>
    <property type="molecule type" value="Genomic_DNA"/>
</dbReference>
<dbReference type="InterPro" id="IPR027417">
    <property type="entry name" value="P-loop_NTPase"/>
</dbReference>
<organism evidence="2 5">
    <name type="scientific">Helicobacter ailurogastricus</name>
    <dbReference type="NCBI Taxonomy" id="1578720"/>
    <lineage>
        <taxon>Bacteria</taxon>
        <taxon>Pseudomonadati</taxon>
        <taxon>Campylobacterota</taxon>
        <taxon>Epsilonproteobacteria</taxon>
        <taxon>Campylobacterales</taxon>
        <taxon>Helicobacteraceae</taxon>
        <taxon>Helicobacter</taxon>
    </lineage>
</organism>
<evidence type="ECO:0000313" key="5">
    <source>
        <dbReference type="Proteomes" id="UP000038622"/>
    </source>
</evidence>
<name>A0A0K2X479_9HELI</name>
<dbReference type="EMBL" id="CDML01000032">
    <property type="protein sequence ID" value="CRF41132.1"/>
    <property type="molecule type" value="Genomic_DNA"/>
</dbReference>
<evidence type="ECO:0000313" key="4">
    <source>
        <dbReference type="EMBL" id="CRF43564.1"/>
    </source>
</evidence>
<keyword evidence="5" id="KW-1185">Reference proteome</keyword>
<protein>
    <recommendedName>
        <fullName evidence="1">PD-(D/E)XK endonuclease-like domain-containing protein</fullName>
    </recommendedName>
</protein>
<dbReference type="SUPFAM" id="SSF52540">
    <property type="entry name" value="P-loop containing nucleoside triphosphate hydrolases"/>
    <property type="match status" value="1"/>
</dbReference>
<sequence>MKEPLYVFSHQRACKAFWAKQPDGFLPTALSANEFYNQISYIPSLVKIPKSVRRLLLANAIERVLEDLPSENDEHLLVFKRSFLGYLESSNFVGHFFNELAKFDLDIHQIQDRDIYGDFTHHLEVLERIYKHYTTQLKDLGFYDPILRLKPKLVPPVLQRFSRVEFYLGGSLNLYEQELLFAVSALVPVFLHVRVDRYNKDFLNFLKLDLKEDFSYKIDLQALQEGKDALIQSAHKPLRTENIRIHHFNSRLEQVGLALAKVQEWLEAGLEPSKLAIITPDSSLTAHLHLLDTQRNLNFAFGQNVKWAYQAYFEALKHLQANPDTPPLEDLNAQCEALMAALKASQALQDFHQEFYNTHAKVKALLPHYTFDDWRELYTRALEEQRVDDTTGGQVKVLDVLECRGLDFDRVVILDFTDQLVPNLADHDLFLNSKIRANLNIPTLKNKQNLQKHYYYQILKNSQEIDIAYHSAHNATHSKMLLELGLEGQIVQGAFNLFPPERKHPYQEDTCTALIPPNFIFSATRLNDFLACPRRFYLKYLQHYTPPESKNASTGIFLHKLLKTHYEQHPTTPITAATLLDLAKTDHPKWQQMSALEQFSFEVIVDKMQSFFDKERTRLQQCQVVACEKKFTFSLAGFTLTGQIDRIDKFNDGSCALLDYKFKASKELKADTLESVKESQDFQLSLYALAVAAELGHASLQASFYSLKDAELITETTEVLQAKQERLIQILESFKRPIDFVKNAHKKNCQYCAYQDICGVEYQERKGY</sequence>
<evidence type="ECO:0000313" key="7">
    <source>
        <dbReference type="Proteomes" id="UP000045175"/>
    </source>
</evidence>
<evidence type="ECO:0000259" key="1">
    <source>
        <dbReference type="Pfam" id="PF12705"/>
    </source>
</evidence>
<dbReference type="EMBL" id="CDMH01000001">
    <property type="protein sequence ID" value="CRF41872.1"/>
    <property type="molecule type" value="Genomic_DNA"/>
</dbReference>
<dbReference type="Gene3D" id="3.90.320.10">
    <property type="match status" value="1"/>
</dbReference>
<reference evidence="6 7" key="2">
    <citation type="submission" date="2014-12" db="EMBL/GenBank/DDBJ databases">
        <authorList>
            <person name="Jaenicke S."/>
        </authorList>
    </citation>
    <scope>NUCLEOTIDE SEQUENCE [LARGE SCALE GENOMIC DNA]</scope>
</reference>
<dbReference type="STRING" id="1578720.HAL011_09160"/>
<evidence type="ECO:0000313" key="6">
    <source>
        <dbReference type="Proteomes" id="UP000041394"/>
    </source>
</evidence>